<feature type="transmembrane region" description="Helical" evidence="6">
    <location>
        <begin position="164"/>
        <end position="183"/>
    </location>
</feature>
<keyword evidence="6" id="KW-0675">Receptor</keyword>
<evidence type="ECO:0000256" key="5">
    <source>
        <dbReference type="ARBA" id="ARBA00023136"/>
    </source>
</evidence>
<evidence type="ECO:0000256" key="2">
    <source>
        <dbReference type="ARBA" id="ARBA00022475"/>
    </source>
</evidence>
<dbReference type="Proteomes" id="UP000292052">
    <property type="component" value="Unassembled WGS sequence"/>
</dbReference>
<evidence type="ECO:0000313" key="8">
    <source>
        <dbReference type="Proteomes" id="UP000292052"/>
    </source>
</evidence>
<comment type="caution">
    <text evidence="7">The sequence shown here is derived from an EMBL/GenBank/DDBJ whole genome shotgun (WGS) entry which is preliminary data.</text>
</comment>
<dbReference type="AlphaFoldDB" id="A0A482VY00"/>
<evidence type="ECO:0000313" key="7">
    <source>
        <dbReference type="EMBL" id="RZC37546.1"/>
    </source>
</evidence>
<feature type="transmembrane region" description="Helical" evidence="6">
    <location>
        <begin position="269"/>
        <end position="286"/>
    </location>
</feature>
<feature type="non-terminal residue" evidence="7">
    <location>
        <position position="322"/>
    </location>
</feature>
<gene>
    <name evidence="7" type="ORF">BDFB_010979</name>
</gene>
<reference evidence="7 8" key="1">
    <citation type="submission" date="2017-03" db="EMBL/GenBank/DDBJ databases">
        <title>Genome of the blue death feigning beetle - Asbolus verrucosus.</title>
        <authorList>
            <person name="Rider S.D."/>
        </authorList>
    </citation>
    <scope>NUCLEOTIDE SEQUENCE [LARGE SCALE GENOMIC DNA]</scope>
    <source>
        <strain evidence="7">Butters</strain>
        <tissue evidence="7">Head and leg muscle</tissue>
    </source>
</reference>
<evidence type="ECO:0000256" key="4">
    <source>
        <dbReference type="ARBA" id="ARBA00022989"/>
    </source>
</evidence>
<sequence length="322" mass="38093">MHHEFYEHLKSSRYLRIFCTLPVYYDDNYKPRPRFRQLRLLWFYGSALLLNFTMMLLAAAYIMNDRHIETTKVAVKLVKIGVTLNILVVTYRTSEEFTKCMNLILHHEEQVEKWNATLQYSSVRILLVTKKIMILGTSLLVNLSCFLTENTYMYCSVSFITYNITYLISSIILTQFCGLIITARQHLIVVNRQLIDIVTGRNVNNIQEATQQLRKLMSYHYEICDLSRKINEAFSAQLLLITVRTFVEFFNSLHSMIKEESHLLMLYDFFWSACALLEFIFMLFTCRRTSETRNTFLLQLKHKYVEFSAKGVFPIDNKMFLN</sequence>
<feature type="transmembrane region" description="Helical" evidence="6">
    <location>
        <begin position="40"/>
        <end position="61"/>
    </location>
</feature>
<keyword evidence="3 6" id="KW-0812">Transmembrane</keyword>
<comment type="caution">
    <text evidence="6">Lacks conserved residue(s) required for the propagation of feature annotation.</text>
</comment>
<dbReference type="Pfam" id="PF08395">
    <property type="entry name" value="7tm_7"/>
    <property type="match status" value="1"/>
</dbReference>
<evidence type="ECO:0000256" key="3">
    <source>
        <dbReference type="ARBA" id="ARBA00022692"/>
    </source>
</evidence>
<dbReference type="OrthoDB" id="6713585at2759"/>
<evidence type="ECO:0000256" key="6">
    <source>
        <dbReference type="RuleBase" id="RU363108"/>
    </source>
</evidence>
<dbReference type="GO" id="GO:0005886">
    <property type="term" value="C:plasma membrane"/>
    <property type="evidence" value="ECO:0007669"/>
    <property type="project" value="UniProtKB-SubCell"/>
</dbReference>
<dbReference type="GO" id="GO:0050909">
    <property type="term" value="P:sensory perception of taste"/>
    <property type="evidence" value="ECO:0007669"/>
    <property type="project" value="InterPro"/>
</dbReference>
<comment type="function">
    <text evidence="6">Gustatory receptor which mediates acceptance or avoidance behavior, depending on its substrates.</text>
</comment>
<keyword evidence="6" id="KW-0807">Transducer</keyword>
<dbReference type="GO" id="GO:0007165">
    <property type="term" value="P:signal transduction"/>
    <property type="evidence" value="ECO:0007669"/>
    <property type="project" value="UniProtKB-KW"/>
</dbReference>
<feature type="transmembrane region" description="Helical" evidence="6">
    <location>
        <begin position="132"/>
        <end position="152"/>
    </location>
</feature>
<proteinExistence type="inferred from homology"/>
<accession>A0A482VY00</accession>
<dbReference type="InterPro" id="IPR013604">
    <property type="entry name" value="7TM_chemorcpt"/>
</dbReference>
<organism evidence="7 8">
    <name type="scientific">Asbolus verrucosus</name>
    <name type="common">Desert ironclad beetle</name>
    <dbReference type="NCBI Taxonomy" id="1661398"/>
    <lineage>
        <taxon>Eukaryota</taxon>
        <taxon>Metazoa</taxon>
        <taxon>Ecdysozoa</taxon>
        <taxon>Arthropoda</taxon>
        <taxon>Hexapoda</taxon>
        <taxon>Insecta</taxon>
        <taxon>Pterygota</taxon>
        <taxon>Neoptera</taxon>
        <taxon>Endopterygota</taxon>
        <taxon>Coleoptera</taxon>
        <taxon>Polyphaga</taxon>
        <taxon>Cucujiformia</taxon>
        <taxon>Tenebrionidae</taxon>
        <taxon>Pimeliinae</taxon>
        <taxon>Asbolus</taxon>
    </lineage>
</organism>
<evidence type="ECO:0000256" key="1">
    <source>
        <dbReference type="ARBA" id="ARBA00004651"/>
    </source>
</evidence>
<comment type="similarity">
    <text evidence="6">Belongs to the insect chemoreceptor superfamily. Gustatory receptor (GR) family.</text>
</comment>
<name>A0A482VY00_ASBVE</name>
<keyword evidence="2 6" id="KW-1003">Cell membrane</keyword>
<comment type="subcellular location">
    <subcellularLocation>
        <location evidence="1 6">Cell membrane</location>
        <topology evidence="1 6">Multi-pass membrane protein</topology>
    </subcellularLocation>
</comment>
<dbReference type="EMBL" id="QDEB01051768">
    <property type="protein sequence ID" value="RZC37546.1"/>
    <property type="molecule type" value="Genomic_DNA"/>
</dbReference>
<keyword evidence="8" id="KW-1185">Reference proteome</keyword>
<protein>
    <recommendedName>
        <fullName evidence="6">Gustatory receptor</fullName>
    </recommendedName>
</protein>
<keyword evidence="5 6" id="KW-0472">Membrane</keyword>
<keyword evidence="4 6" id="KW-1133">Transmembrane helix</keyword>